<dbReference type="AlphaFoldDB" id="A0A9Q0RGJ8"/>
<dbReference type="Gene3D" id="1.25.10.10">
    <property type="entry name" value="Leucine-rich Repeat Variant"/>
    <property type="match status" value="1"/>
</dbReference>
<comment type="caution">
    <text evidence="10">The sequence shown here is derived from an EMBL/GenBank/DDBJ whole genome shotgun (WGS) entry which is preliminary data.</text>
</comment>
<evidence type="ECO:0000256" key="1">
    <source>
        <dbReference type="ARBA" id="ARBA00004123"/>
    </source>
</evidence>
<keyword evidence="5" id="KW-0677">Repeat</keyword>
<dbReference type="Pfam" id="PF25780">
    <property type="entry name" value="TPR_IPO5"/>
    <property type="match status" value="1"/>
</dbReference>
<keyword evidence="3" id="KW-0813">Transport</keyword>
<evidence type="ECO:0000256" key="7">
    <source>
        <dbReference type="ARBA" id="ARBA00023242"/>
    </source>
</evidence>
<dbReference type="InterPro" id="IPR057672">
    <property type="entry name" value="TPR_IPO4/5"/>
</dbReference>
<evidence type="ECO:0000256" key="6">
    <source>
        <dbReference type="ARBA" id="ARBA00022927"/>
    </source>
</evidence>
<protein>
    <submittedName>
        <fullName evidence="10">Karyopherin (Importin) beta 3</fullName>
    </submittedName>
</protein>
<dbReference type="InterPro" id="IPR058584">
    <property type="entry name" value="IMB1_TNPO1-like_TPR"/>
</dbReference>
<dbReference type="PANTHER" id="PTHR10527">
    <property type="entry name" value="IMPORTIN BETA"/>
    <property type="match status" value="1"/>
</dbReference>
<reference evidence="10" key="1">
    <citation type="submission" date="2022-10" db="EMBL/GenBank/DDBJ databases">
        <title>Novel sulphate-reducing endosymbionts in the free-living metamonad Anaeramoeba.</title>
        <authorList>
            <person name="Jerlstrom-Hultqvist J."/>
            <person name="Cepicka I."/>
            <person name="Gallot-Lavallee L."/>
            <person name="Salas-Leiva D."/>
            <person name="Curtis B.A."/>
            <person name="Zahonova K."/>
            <person name="Pipaliya S."/>
            <person name="Dacks J."/>
            <person name="Roger A.J."/>
        </authorList>
    </citation>
    <scope>NUCLEOTIDE SEQUENCE</scope>
    <source>
        <strain evidence="10">BMAN</strain>
    </source>
</reference>
<dbReference type="InterPro" id="IPR011989">
    <property type="entry name" value="ARM-like"/>
</dbReference>
<dbReference type="InterPro" id="IPR040122">
    <property type="entry name" value="Importin_beta"/>
</dbReference>
<organism evidence="10 11">
    <name type="scientific">Anaeramoeba ignava</name>
    <name type="common">Anaerobic marine amoeba</name>
    <dbReference type="NCBI Taxonomy" id="1746090"/>
    <lineage>
        <taxon>Eukaryota</taxon>
        <taxon>Metamonada</taxon>
        <taxon>Anaeramoebidae</taxon>
        <taxon>Anaeramoeba</taxon>
    </lineage>
</organism>
<dbReference type="OrthoDB" id="543373at2759"/>
<name>A0A9Q0RGJ8_ANAIG</name>
<gene>
    <name evidence="10" type="ORF">M0811_04230</name>
</gene>
<dbReference type="InterPro" id="IPR016024">
    <property type="entry name" value="ARM-type_fold"/>
</dbReference>
<keyword evidence="7" id="KW-0539">Nucleus</keyword>
<dbReference type="OMA" id="KYHDKVI"/>
<keyword evidence="4" id="KW-0963">Cytoplasm</keyword>
<dbReference type="Pfam" id="PF18829">
    <property type="entry name" value="Importin_rep_6"/>
    <property type="match status" value="1"/>
</dbReference>
<dbReference type="GO" id="GO:0005634">
    <property type="term" value="C:nucleus"/>
    <property type="evidence" value="ECO:0007669"/>
    <property type="project" value="UniProtKB-SubCell"/>
</dbReference>
<dbReference type="Pfam" id="PF18808">
    <property type="entry name" value="Importin_rep_4"/>
    <property type="match status" value="1"/>
</dbReference>
<dbReference type="GO" id="GO:0005737">
    <property type="term" value="C:cytoplasm"/>
    <property type="evidence" value="ECO:0007669"/>
    <property type="project" value="UniProtKB-SubCell"/>
</dbReference>
<evidence type="ECO:0000313" key="11">
    <source>
        <dbReference type="Proteomes" id="UP001149090"/>
    </source>
</evidence>
<dbReference type="Proteomes" id="UP001149090">
    <property type="component" value="Unassembled WGS sequence"/>
</dbReference>
<comment type="subcellular location">
    <subcellularLocation>
        <location evidence="2">Cytoplasm</location>
    </subcellularLocation>
    <subcellularLocation>
        <location evidence="1">Nucleus</location>
    </subcellularLocation>
</comment>
<dbReference type="Pfam" id="PF13513">
    <property type="entry name" value="HEAT_EZ"/>
    <property type="match status" value="1"/>
</dbReference>
<evidence type="ECO:0000256" key="5">
    <source>
        <dbReference type="ARBA" id="ARBA00022737"/>
    </source>
</evidence>
<keyword evidence="11" id="KW-1185">Reference proteome</keyword>
<dbReference type="InterPro" id="IPR041389">
    <property type="entry name" value="Importin_rep_6"/>
</dbReference>
<dbReference type="GO" id="GO:0006606">
    <property type="term" value="P:protein import into nucleus"/>
    <property type="evidence" value="ECO:0007669"/>
    <property type="project" value="InterPro"/>
</dbReference>
<evidence type="ECO:0000256" key="3">
    <source>
        <dbReference type="ARBA" id="ARBA00022448"/>
    </source>
</evidence>
<accession>A0A9Q0RGJ8</accession>
<dbReference type="Pfam" id="PF25574">
    <property type="entry name" value="TPR_IMB1"/>
    <property type="match status" value="1"/>
</dbReference>
<evidence type="ECO:0000256" key="2">
    <source>
        <dbReference type="ARBA" id="ARBA00004496"/>
    </source>
</evidence>
<dbReference type="EMBL" id="JAPDFW010000033">
    <property type="protein sequence ID" value="KAJ5079209.1"/>
    <property type="molecule type" value="Genomic_DNA"/>
</dbReference>
<sequence>MFPKIFLESFSFCFGGFCKMEPNQTDLNLLEQLLLKILSPQNKERLEAENKYREILTKNADLCLLGLILVLENSNHRSAKELSMILLRQSMIKRNDENARIFDLTQVETQEKIKNKLISNLVAQKNRIVQKKVCDVIAVLGSYQLKKNKWPELIPNLLGMISNLESDLVANFFYLFQQIAVYTGVLLQDYTQEFLELFMKYIDSKIPLEIRVSNLKAYTAFIVLIAKQDRQKFQSILPEMLQTISDCITQSRFDFGEICIQEFIETAVLIPKFFLPQINDIVEGMLFIAGSTEIDEKIRQLAIEYLLIMTEKLPSEMNEIENFTERIILILMQMIIDVSDDDYWEETLRNKTNFDNTDTAKDGLERLSEMLGTSQFVSVIFQHVSLLFESENWKFHFGGLSAITAIGQGCSEAIKGNLEELIQKIVSFINSNHPRVRYIACKTLSQMCLDFPHILQDNYHELLLNSIVSLLDDSSFLTTQKCASVALVNFCSGVDSDIMGFYSEGILQKLVDVLQNNDMSLKEEIITAISAVASSTSVGLIKFYEKFITYLKDILYNATGIQYIQLRGKTMECISVIGIAVGFEIFEKDGIELMEFLLKNQDELQNDTNQLNFLLNTWTNLSRVLGDSFGPYLENVMPMILEIAKEEIVIIPLNDFDDEIDLGDCQIIVSAQEQYAIKSSMIEEKISVITILNNFASNLSISLLPYIETISQININFFRFYYNDSLRVAAFLCSLEVAKNVFQCFENGVSGVDEVFLKKIIDPIFDNLVKAISIENEPQIISVIIETIGILLESYKSGLDSSLVAKFLDQLPKLMEKRKKQRQKIQRKINQDSNPEDIEHNIQSRKQTEEEILLLISQAITPLFQYHCDIFLPIFRETIFPLFRSSLEEQGNGIIEMQVAICGFVDIVEYCSHDVFKEFWGFYNPYVFKYISSNDPNLRQTCVYCSGTFAKFGGSFFNSHSKKWVEELIRVIFLEDSQSETMRIATDNAVNALAKFCRFQAENIPLKECFETFFSCLPISHDQEEAKSVYSFLCDFIEEENSFILGENYLNAQKIIEIFVFVINSHLVEEETFQRIINIFVQFKKIFTQKEFLQMISFLDSQEIIEIILNF</sequence>
<evidence type="ECO:0000259" key="8">
    <source>
        <dbReference type="Pfam" id="PF25574"/>
    </source>
</evidence>
<feature type="domain" description="IPO4/5-like TPR repeats" evidence="9">
    <location>
        <begin position="126"/>
        <end position="283"/>
    </location>
</feature>
<dbReference type="SUPFAM" id="SSF48371">
    <property type="entry name" value="ARM repeat"/>
    <property type="match status" value="2"/>
</dbReference>
<proteinExistence type="predicted"/>
<feature type="domain" description="Importin subunit beta-1/Transportin-1-like TPR repeats" evidence="8">
    <location>
        <begin position="466"/>
        <end position="643"/>
    </location>
</feature>
<keyword evidence="6" id="KW-0653">Protein transport</keyword>
<dbReference type="InterPro" id="IPR041653">
    <property type="entry name" value="Importin_rep_4"/>
</dbReference>
<evidence type="ECO:0000256" key="4">
    <source>
        <dbReference type="ARBA" id="ARBA00022490"/>
    </source>
</evidence>
<evidence type="ECO:0000259" key="9">
    <source>
        <dbReference type="Pfam" id="PF25780"/>
    </source>
</evidence>
<evidence type="ECO:0000313" key="10">
    <source>
        <dbReference type="EMBL" id="KAJ5079209.1"/>
    </source>
</evidence>